<name>A0A542Y1T3_9MICO</name>
<accession>A0A542Y1T3</accession>
<sequence>MVQFSPEAADGLVKAAERAASTLRVQGWSRSQLASHACEGFSGRHARPSTELCTVEAAIPGVGTVVGGLIGGFAGTTAGQWLGDQIKDVAGKATQGVADAATKIGAGIAVGPQSAGIFFGGLFGT</sequence>
<dbReference type="AlphaFoldDB" id="A0A542Y1T3"/>
<evidence type="ECO:0000313" key="2">
    <source>
        <dbReference type="Proteomes" id="UP000319094"/>
    </source>
</evidence>
<reference evidence="1 2" key="1">
    <citation type="submission" date="2019-06" db="EMBL/GenBank/DDBJ databases">
        <title>Sequencing the genomes of 1000 actinobacteria strains.</title>
        <authorList>
            <person name="Klenk H.-P."/>
        </authorList>
    </citation>
    <scope>NUCLEOTIDE SEQUENCE [LARGE SCALE GENOMIC DNA]</scope>
    <source>
        <strain evidence="1 2">DSM 8803</strain>
    </source>
</reference>
<proteinExistence type="predicted"/>
<dbReference type="Proteomes" id="UP000319094">
    <property type="component" value="Unassembled WGS sequence"/>
</dbReference>
<keyword evidence="2" id="KW-1185">Reference proteome</keyword>
<comment type="caution">
    <text evidence="1">The sequence shown here is derived from an EMBL/GenBank/DDBJ whole genome shotgun (WGS) entry which is preliminary data.</text>
</comment>
<gene>
    <name evidence="1" type="ORF">FB468_0015</name>
</gene>
<protein>
    <submittedName>
        <fullName evidence="1">Uncharacterized protein</fullName>
    </submittedName>
</protein>
<organism evidence="1 2">
    <name type="scientific">Leucobacter komagatae</name>
    <dbReference type="NCBI Taxonomy" id="55969"/>
    <lineage>
        <taxon>Bacteria</taxon>
        <taxon>Bacillati</taxon>
        <taxon>Actinomycetota</taxon>
        <taxon>Actinomycetes</taxon>
        <taxon>Micrococcales</taxon>
        <taxon>Microbacteriaceae</taxon>
        <taxon>Leucobacter</taxon>
    </lineage>
</organism>
<dbReference type="RefSeq" id="WP_141885544.1">
    <property type="nucleotide sequence ID" value="NZ_BAAAUY010000023.1"/>
</dbReference>
<evidence type="ECO:0000313" key="1">
    <source>
        <dbReference type="EMBL" id="TQL42035.1"/>
    </source>
</evidence>
<dbReference type="EMBL" id="VFON01000001">
    <property type="protein sequence ID" value="TQL42035.1"/>
    <property type="molecule type" value="Genomic_DNA"/>
</dbReference>